<sequence>MTTSVVTDMNLGGSKQSFNGGRRKTKSESTQKKNKQPRRGLGVEQLERIIKEDNSKTEAPSIHHLHHQLPPPFNHSLGLTTSSCAAVTNAAVHYRLPYVPPPVNWIHGTHLYSMDRVMDPLVIGSSNGGLRFENSKELSLVPSYVNCTSDCCGVCHKKKRINRGSFCGNYTVVEMLDAGKTRQSSGQMYPNDFTKHVQVISGASSLTEYEFFPGNCVGSPTTSWCGNGSSVAGVVGFRGGEGSCVTAIYGGEEGSVSSIDLSLKLSY</sequence>
<evidence type="ECO:0000313" key="6">
    <source>
        <dbReference type="Proteomes" id="UP000326396"/>
    </source>
</evidence>
<protein>
    <submittedName>
        <fullName evidence="5">Uncharacterized protein</fullName>
    </submittedName>
</protein>
<keyword evidence="3" id="KW-0804">Transcription</keyword>
<reference evidence="5 6" key="1">
    <citation type="submission" date="2019-05" db="EMBL/GenBank/DDBJ databases">
        <title>Mikania micrantha, genome provides insights into the molecular mechanism of rapid growth.</title>
        <authorList>
            <person name="Liu B."/>
        </authorList>
    </citation>
    <scope>NUCLEOTIDE SEQUENCE [LARGE SCALE GENOMIC DNA]</scope>
    <source>
        <strain evidence="5">NLD-2019</strain>
        <tissue evidence="5">Leaf</tissue>
    </source>
</reference>
<keyword evidence="6" id="KW-1185">Reference proteome</keyword>
<comment type="caution">
    <text evidence="5">The sequence shown here is derived from an EMBL/GenBank/DDBJ whole genome shotgun (WGS) entry which is preliminary data.</text>
</comment>
<dbReference type="PANTHER" id="PTHR33388">
    <property type="entry name" value="OS01G0212500 PROTEIN"/>
    <property type="match status" value="1"/>
</dbReference>
<gene>
    <name evidence="5" type="ORF">E3N88_27516</name>
</gene>
<organism evidence="5 6">
    <name type="scientific">Mikania micrantha</name>
    <name type="common">bitter vine</name>
    <dbReference type="NCBI Taxonomy" id="192012"/>
    <lineage>
        <taxon>Eukaryota</taxon>
        <taxon>Viridiplantae</taxon>
        <taxon>Streptophyta</taxon>
        <taxon>Embryophyta</taxon>
        <taxon>Tracheophyta</taxon>
        <taxon>Spermatophyta</taxon>
        <taxon>Magnoliopsida</taxon>
        <taxon>eudicotyledons</taxon>
        <taxon>Gunneridae</taxon>
        <taxon>Pentapetalae</taxon>
        <taxon>asterids</taxon>
        <taxon>campanulids</taxon>
        <taxon>Asterales</taxon>
        <taxon>Asteraceae</taxon>
        <taxon>Asteroideae</taxon>
        <taxon>Heliantheae alliance</taxon>
        <taxon>Eupatorieae</taxon>
        <taxon>Mikania</taxon>
    </lineage>
</organism>
<feature type="region of interest" description="Disordered" evidence="4">
    <location>
        <begin position="1"/>
        <end position="44"/>
    </location>
</feature>
<dbReference type="PANTHER" id="PTHR33388:SF2">
    <property type="entry name" value="PROTEIN SPOROCYTELESS"/>
    <property type="match status" value="1"/>
</dbReference>
<evidence type="ECO:0000256" key="1">
    <source>
        <dbReference type="ARBA" id="ARBA00022491"/>
    </source>
</evidence>
<evidence type="ECO:0000256" key="3">
    <source>
        <dbReference type="ARBA" id="ARBA00023163"/>
    </source>
</evidence>
<dbReference type="Proteomes" id="UP000326396">
    <property type="component" value="Linkage Group LG4"/>
</dbReference>
<evidence type="ECO:0000313" key="5">
    <source>
        <dbReference type="EMBL" id="KAD4178925.1"/>
    </source>
</evidence>
<name>A0A5N6MZN6_9ASTR</name>
<evidence type="ECO:0000256" key="2">
    <source>
        <dbReference type="ARBA" id="ARBA00023015"/>
    </source>
</evidence>
<dbReference type="GO" id="GO:0003700">
    <property type="term" value="F:DNA-binding transcription factor activity"/>
    <property type="evidence" value="ECO:0007669"/>
    <property type="project" value="InterPro"/>
</dbReference>
<accession>A0A5N6MZN6</accession>
<dbReference type="EMBL" id="SZYD01000014">
    <property type="protein sequence ID" value="KAD4178925.1"/>
    <property type="molecule type" value="Genomic_DNA"/>
</dbReference>
<dbReference type="AlphaFoldDB" id="A0A5N6MZN6"/>
<evidence type="ECO:0000256" key="4">
    <source>
        <dbReference type="SAM" id="MobiDB-lite"/>
    </source>
</evidence>
<feature type="compositionally biased region" description="Polar residues" evidence="4">
    <location>
        <begin position="1"/>
        <end position="19"/>
    </location>
</feature>
<proteinExistence type="predicted"/>
<dbReference type="InterPro" id="IPR040356">
    <property type="entry name" value="SPEAR"/>
</dbReference>
<dbReference type="OrthoDB" id="1917522at2759"/>
<keyword evidence="2" id="KW-0805">Transcription regulation</keyword>
<keyword evidence="1" id="KW-0678">Repressor</keyword>